<accession>A0A317WLQ8</accession>
<dbReference type="RefSeq" id="XP_025400804.1">
    <property type="nucleotide sequence ID" value="XM_025538753.1"/>
</dbReference>
<name>A0A317WLQ8_9EURO</name>
<reference evidence="1 2" key="1">
    <citation type="submission" date="2016-12" db="EMBL/GenBank/DDBJ databases">
        <title>The genomes of Aspergillus section Nigri reveals drivers in fungal speciation.</title>
        <authorList>
            <consortium name="DOE Joint Genome Institute"/>
            <person name="Vesth T.C."/>
            <person name="Nybo J."/>
            <person name="Theobald S."/>
            <person name="Brandl J."/>
            <person name="Frisvad J.C."/>
            <person name="Nielsen K.F."/>
            <person name="Lyhne E.K."/>
            <person name="Kogle M.E."/>
            <person name="Kuo A."/>
            <person name="Riley R."/>
            <person name="Clum A."/>
            <person name="Nolan M."/>
            <person name="Lipzen A."/>
            <person name="Salamov A."/>
            <person name="Henrissat B."/>
            <person name="Wiebenga A."/>
            <person name="De Vries R.P."/>
            <person name="Grigoriev I.V."/>
            <person name="Mortensen U.H."/>
            <person name="Andersen M.R."/>
            <person name="Baker S.E."/>
        </authorList>
    </citation>
    <scope>NUCLEOTIDE SEQUENCE [LARGE SCALE GENOMIC DNA]</scope>
    <source>
        <strain evidence="1 2">CBS 117.55</strain>
    </source>
</reference>
<proteinExistence type="predicted"/>
<comment type="caution">
    <text evidence="1">The sequence shown here is derived from an EMBL/GenBank/DDBJ whole genome shotgun (WGS) entry which is preliminary data.</text>
</comment>
<sequence>MQHEPGFFFLFFLLACLLTCFRSWSLVLALVLGPWPLSLSPLHLFYLPLFHPNGLVPGNWQHGLRPFPRKCSSPWACLPGPGRDLTVTISESESESLSMSVFRVPCSVSVCVSTQPLHLSGSDSRLKIVKILVS</sequence>
<dbReference type="GeneID" id="37060990"/>
<dbReference type="AlphaFoldDB" id="A0A317WLQ8"/>
<organism evidence="1 2">
    <name type="scientific">Aspergillus heteromorphus CBS 117.55</name>
    <dbReference type="NCBI Taxonomy" id="1448321"/>
    <lineage>
        <taxon>Eukaryota</taxon>
        <taxon>Fungi</taxon>
        <taxon>Dikarya</taxon>
        <taxon>Ascomycota</taxon>
        <taxon>Pezizomycotina</taxon>
        <taxon>Eurotiomycetes</taxon>
        <taxon>Eurotiomycetidae</taxon>
        <taxon>Eurotiales</taxon>
        <taxon>Aspergillaceae</taxon>
        <taxon>Aspergillus</taxon>
        <taxon>Aspergillus subgen. Circumdati</taxon>
    </lineage>
</organism>
<dbReference type="EMBL" id="MSFL01000008">
    <property type="protein sequence ID" value="PWY86252.1"/>
    <property type="molecule type" value="Genomic_DNA"/>
</dbReference>
<gene>
    <name evidence="1" type="ORF">BO70DRAFT_224275</name>
</gene>
<keyword evidence="2" id="KW-1185">Reference proteome</keyword>
<protein>
    <submittedName>
        <fullName evidence="1">Uncharacterized protein</fullName>
    </submittedName>
</protein>
<dbReference type="Proteomes" id="UP000247233">
    <property type="component" value="Unassembled WGS sequence"/>
</dbReference>
<evidence type="ECO:0000313" key="1">
    <source>
        <dbReference type="EMBL" id="PWY86252.1"/>
    </source>
</evidence>
<evidence type="ECO:0000313" key="2">
    <source>
        <dbReference type="Proteomes" id="UP000247233"/>
    </source>
</evidence>
<dbReference type="VEuPathDB" id="FungiDB:BO70DRAFT_224275"/>